<dbReference type="PANTHER" id="PTHR23355:SF9">
    <property type="entry name" value="DIS3-LIKE EXONUCLEASE 2"/>
    <property type="match status" value="1"/>
</dbReference>
<dbReference type="SUPFAM" id="SSF50249">
    <property type="entry name" value="Nucleic acid-binding proteins"/>
    <property type="match status" value="1"/>
</dbReference>
<dbReference type="InterPro" id="IPR001900">
    <property type="entry name" value="RNase_II/R"/>
</dbReference>
<reference evidence="2" key="1">
    <citation type="submission" date="2024-06" db="EMBL/GenBank/DDBJ databases">
        <title>Genome sequence of Vogesella sp. MAHUQ-64.</title>
        <authorList>
            <person name="Huq M.A."/>
        </authorList>
    </citation>
    <scope>NUCLEOTIDE SEQUENCE</scope>
    <source>
        <strain evidence="2">MAHUQ-64</strain>
    </source>
</reference>
<protein>
    <submittedName>
        <fullName evidence="2">RNB domain-containing ribonuclease</fullName>
    </submittedName>
</protein>
<keyword evidence="3" id="KW-1185">Reference proteome</keyword>
<gene>
    <name evidence="2" type="ORF">ABNW52_11360</name>
</gene>
<name>A0ABV1M8B7_9NEIS</name>
<dbReference type="Pfam" id="PF00773">
    <property type="entry name" value="RNB"/>
    <property type="match status" value="1"/>
</dbReference>
<dbReference type="RefSeq" id="WP_349587724.1">
    <property type="nucleotide sequence ID" value="NZ_JBEFLD010000005.1"/>
</dbReference>
<dbReference type="EMBL" id="JBEFLD010000005">
    <property type="protein sequence ID" value="MEQ6291209.1"/>
    <property type="molecule type" value="Genomic_DNA"/>
</dbReference>
<organism evidence="2 3">
    <name type="scientific">Vogesella oryzagri</name>
    <dbReference type="NCBI Taxonomy" id="3160864"/>
    <lineage>
        <taxon>Bacteria</taxon>
        <taxon>Pseudomonadati</taxon>
        <taxon>Pseudomonadota</taxon>
        <taxon>Betaproteobacteria</taxon>
        <taxon>Neisseriales</taxon>
        <taxon>Chromobacteriaceae</taxon>
        <taxon>Vogesella</taxon>
    </lineage>
</organism>
<dbReference type="InterPro" id="IPR012340">
    <property type="entry name" value="NA-bd_OB-fold"/>
</dbReference>
<dbReference type="Proteomes" id="UP001433638">
    <property type="component" value="Unassembled WGS sequence"/>
</dbReference>
<dbReference type="PANTHER" id="PTHR23355">
    <property type="entry name" value="RIBONUCLEASE"/>
    <property type="match status" value="1"/>
</dbReference>
<evidence type="ECO:0000259" key="1">
    <source>
        <dbReference type="SMART" id="SM00955"/>
    </source>
</evidence>
<dbReference type="SMART" id="SM00955">
    <property type="entry name" value="RNB"/>
    <property type="match status" value="1"/>
</dbReference>
<evidence type="ECO:0000313" key="2">
    <source>
        <dbReference type="EMBL" id="MEQ6291209.1"/>
    </source>
</evidence>
<feature type="domain" description="RNB" evidence="1">
    <location>
        <begin position="234"/>
        <end position="509"/>
    </location>
</feature>
<evidence type="ECO:0000313" key="3">
    <source>
        <dbReference type="Proteomes" id="UP001433638"/>
    </source>
</evidence>
<sequence length="628" mass="70404">MNVFYEESGSFKVGSVVSRAEASLQIDTQHGKRTKLKAANVFLEFSSPLQDFLPAAETIAADIDVDFLWECCGEDEFGFEVLAADYFGHAPSALENAAILLRLYAAPMYFYKKAKGSFKAAPEETLKAALAAIERKKREQEQIDALAAELAAGSLPAIIRDKLMTLLYRPDKNTLEFKAFDQACKATGLPPLRLADKVGGIESVPAYLMAGFELEHFPKGTGFGSYTPPSMPDELPLADVRAFSIDDAATTEIDDALSVVWLDNGNIRVGIHIAAPTLGIEQDSELEKIVHQRLSTVYFPGDKITMLPDDVVQQFTLKEGHDCPALSLYVEVTPAFELVDFDNRIERVHIAANLRHDQLEQVFNEETLAAPGFGPDYAFKRELVWLWQFANAREAFRGKTPDPNRPPQVDYNFNVVDGKVIISIRKRGSPMDKLVSELMILANSEWGRMLAEADIPAMYRAQSMGKVRMTTRPEPHVGLGVQQYAWSTSPLRRASDFINQRQLTAMIRGETPQYKQGDAMLFAMLRDFDAAYSAYLGFQDKMEHFWCLRWFSQQGISEPTASYIKEDLVRVDGVPLRLRIGGLPELSNGDRIQLQIVRIDELQQEIECRYLAVVERKQPLPQDEAEQA</sequence>
<proteinExistence type="predicted"/>
<comment type="caution">
    <text evidence="2">The sequence shown here is derived from an EMBL/GenBank/DDBJ whole genome shotgun (WGS) entry which is preliminary data.</text>
</comment>
<accession>A0ABV1M8B7</accession>
<dbReference type="InterPro" id="IPR050180">
    <property type="entry name" value="RNR_Ribonuclease"/>
</dbReference>